<dbReference type="OrthoDB" id="6628972at2"/>
<dbReference type="EMBL" id="JMPR01000027">
    <property type="protein sequence ID" value="KFD20010.1"/>
    <property type="molecule type" value="Genomic_DNA"/>
</dbReference>
<feature type="coiled-coil region" evidence="1">
    <location>
        <begin position="279"/>
        <end position="306"/>
    </location>
</feature>
<feature type="domain" description="ImpA N-terminal" evidence="3">
    <location>
        <begin position="18"/>
        <end position="118"/>
    </location>
</feature>
<gene>
    <name evidence="5" type="ORF">GTPT_1457</name>
</gene>
<evidence type="ECO:0000313" key="5">
    <source>
        <dbReference type="EMBL" id="KFD20010.1"/>
    </source>
</evidence>
<protein>
    <recommendedName>
        <fullName evidence="7">ImpA family protein</fullName>
    </recommendedName>
</protein>
<evidence type="ECO:0008006" key="7">
    <source>
        <dbReference type="Google" id="ProtNLM"/>
    </source>
</evidence>
<feature type="domain" description="ImpA C-terminal" evidence="4">
    <location>
        <begin position="237"/>
        <end position="366"/>
    </location>
</feature>
<evidence type="ECO:0000256" key="1">
    <source>
        <dbReference type="SAM" id="Coils"/>
    </source>
</evidence>
<evidence type="ECO:0000259" key="4">
    <source>
        <dbReference type="Pfam" id="PF12486"/>
    </source>
</evidence>
<accession>A0A085JHR4</accession>
<dbReference type="InterPro" id="IPR010657">
    <property type="entry name" value="ImpA_N"/>
</dbReference>
<comment type="caution">
    <text evidence="5">The sequence shown here is derived from an EMBL/GenBank/DDBJ whole genome shotgun (WGS) entry which is preliminary data.</text>
</comment>
<keyword evidence="2" id="KW-0812">Transmembrane</keyword>
<name>A0A085JHR4_9GAMM</name>
<reference evidence="5 6" key="1">
    <citation type="submission" date="2014-05" db="EMBL/GenBank/DDBJ databases">
        <title>ATOL: Assembling a taxonomically balanced genome-scale reconstruction of the evolutionary history of the Enterobacteriaceae.</title>
        <authorList>
            <person name="Plunkett G.III."/>
            <person name="Neeno-Eckwall E.C."/>
            <person name="Glasner J.D."/>
            <person name="Perna N.T."/>
        </authorList>
    </citation>
    <scope>NUCLEOTIDE SEQUENCE [LARGE SCALE GENOMIC DNA]</scope>
    <source>
        <strain evidence="5 6">ATCC 33301</strain>
    </source>
</reference>
<dbReference type="AlphaFoldDB" id="A0A085JHR4"/>
<proteinExistence type="predicted"/>
<dbReference type="RefSeq" id="WP_029990875.1">
    <property type="nucleotide sequence ID" value="NZ_ATMJ01000036.1"/>
</dbReference>
<evidence type="ECO:0000259" key="3">
    <source>
        <dbReference type="Pfam" id="PF06812"/>
    </source>
</evidence>
<feature type="transmembrane region" description="Helical" evidence="2">
    <location>
        <begin position="219"/>
        <end position="240"/>
    </location>
</feature>
<dbReference type="eggNOG" id="COG3515">
    <property type="taxonomic scope" value="Bacteria"/>
</dbReference>
<sequence length="373" mass="42362">MTKANAILKPVDVKISCHDPRHHHEFLLLSNNVNGWKRHVHDRSWWLTQENQCLEIFQRHGYDLQSGVWYCLISGHRHGWIGMANATLLLAEAFGRKQLQCWPPLAATDLRMQIIEWYATNAATSVYSLPLTSAEPDTLTQLEEAVSMMLSHALSLQSRSQAALSHLLDYLRSGRRSLQQRALAITPAVSAPASPGVQAAREPLPEPVVQPHCRSRKSWLVSGMAGIALTLCAMSIFHWLEQPSAAVRLNVLWPGNPLTVRWQRYFAEQRASLPTINSWATVNRQLEHLEQRLLDAEQKRKSYMTISELKTAIYQMRQTLQLGGQPVFAQLDEVQRKLDNHHPVSETEINAISQHLEALNSRLTELKSEHDLL</sequence>
<keyword evidence="2" id="KW-0472">Membrane</keyword>
<evidence type="ECO:0000256" key="2">
    <source>
        <dbReference type="SAM" id="Phobius"/>
    </source>
</evidence>
<dbReference type="Pfam" id="PF12486">
    <property type="entry name" value="VasL"/>
    <property type="match status" value="1"/>
</dbReference>
<keyword evidence="1" id="KW-0175">Coiled coil</keyword>
<dbReference type="Pfam" id="PF06812">
    <property type="entry name" value="ImpA_N"/>
    <property type="match status" value="1"/>
</dbReference>
<keyword evidence="6" id="KW-1185">Reference proteome</keyword>
<keyword evidence="2" id="KW-1133">Transmembrane helix</keyword>
<organism evidence="5 6">
    <name type="scientific">Tatumella ptyseos ATCC 33301</name>
    <dbReference type="NCBI Taxonomy" id="1005995"/>
    <lineage>
        <taxon>Bacteria</taxon>
        <taxon>Pseudomonadati</taxon>
        <taxon>Pseudomonadota</taxon>
        <taxon>Gammaproteobacteria</taxon>
        <taxon>Enterobacterales</taxon>
        <taxon>Erwiniaceae</taxon>
        <taxon>Tatumella</taxon>
    </lineage>
</organism>
<dbReference type="InterPro" id="IPR021069">
    <property type="entry name" value="ImpA_C"/>
</dbReference>
<evidence type="ECO:0000313" key="6">
    <source>
        <dbReference type="Proteomes" id="UP000028602"/>
    </source>
</evidence>
<dbReference type="Proteomes" id="UP000028602">
    <property type="component" value="Unassembled WGS sequence"/>
</dbReference>